<evidence type="ECO:0000256" key="1">
    <source>
        <dbReference type="SAM" id="MobiDB-lite"/>
    </source>
</evidence>
<name>A0A9X0D1Z9_9CNID</name>
<dbReference type="Proteomes" id="UP001163046">
    <property type="component" value="Unassembled WGS sequence"/>
</dbReference>
<proteinExistence type="predicted"/>
<accession>A0A9X0D1Z9</accession>
<organism evidence="2 3">
    <name type="scientific">Desmophyllum pertusum</name>
    <dbReference type="NCBI Taxonomy" id="174260"/>
    <lineage>
        <taxon>Eukaryota</taxon>
        <taxon>Metazoa</taxon>
        <taxon>Cnidaria</taxon>
        <taxon>Anthozoa</taxon>
        <taxon>Hexacorallia</taxon>
        <taxon>Scleractinia</taxon>
        <taxon>Caryophylliina</taxon>
        <taxon>Caryophylliidae</taxon>
        <taxon>Desmophyllum</taxon>
    </lineage>
</organism>
<feature type="region of interest" description="Disordered" evidence="1">
    <location>
        <begin position="173"/>
        <end position="205"/>
    </location>
</feature>
<sequence>MPFVPLQTSLQMPFTWYAPFCNPYQMAQMQQGPVAGVPNFQGLGLAGQLKQSSASPSLTWSQSLGSYEGNVKSVSSPRSMQQETWSAGVVSSQQTLPVEAVEGLNSLRSPPKLTSTVTAVPFSSSTSNVVLISNASHPTSDVITESNARHNGFMTRHSSAVFDTNFSLSAQNNTPKSFQERTHSLSRESVEPSVSRRNPSQCMRY</sequence>
<dbReference type="AlphaFoldDB" id="A0A9X0D1Z9"/>
<dbReference type="EMBL" id="MU825915">
    <property type="protein sequence ID" value="KAJ7382768.1"/>
    <property type="molecule type" value="Genomic_DNA"/>
</dbReference>
<reference evidence="2" key="1">
    <citation type="submission" date="2023-01" db="EMBL/GenBank/DDBJ databases">
        <title>Genome assembly of the deep-sea coral Lophelia pertusa.</title>
        <authorList>
            <person name="Herrera S."/>
            <person name="Cordes E."/>
        </authorList>
    </citation>
    <scope>NUCLEOTIDE SEQUENCE</scope>
    <source>
        <strain evidence="2">USNM1676648</strain>
        <tissue evidence="2">Polyp</tissue>
    </source>
</reference>
<feature type="compositionally biased region" description="Basic and acidic residues" evidence="1">
    <location>
        <begin position="178"/>
        <end position="190"/>
    </location>
</feature>
<protein>
    <submittedName>
        <fullName evidence="2">Uncharacterized protein</fullName>
    </submittedName>
</protein>
<keyword evidence="3" id="KW-1185">Reference proteome</keyword>
<evidence type="ECO:0000313" key="2">
    <source>
        <dbReference type="EMBL" id="KAJ7382768.1"/>
    </source>
</evidence>
<comment type="caution">
    <text evidence="2">The sequence shown here is derived from an EMBL/GenBank/DDBJ whole genome shotgun (WGS) entry which is preliminary data.</text>
</comment>
<gene>
    <name evidence="2" type="ORF">OS493_033054</name>
</gene>
<dbReference type="OrthoDB" id="60033at2759"/>
<evidence type="ECO:0000313" key="3">
    <source>
        <dbReference type="Proteomes" id="UP001163046"/>
    </source>
</evidence>